<name>A0A2B4SS43_STYPI</name>
<evidence type="ECO:0000313" key="3">
    <source>
        <dbReference type="Proteomes" id="UP000225706"/>
    </source>
</evidence>
<evidence type="ECO:0000313" key="2">
    <source>
        <dbReference type="EMBL" id="PFX31352.1"/>
    </source>
</evidence>
<gene>
    <name evidence="2" type="ORF">AWC38_SpisGene3880</name>
</gene>
<reference evidence="3" key="1">
    <citation type="journal article" date="2017" name="bioRxiv">
        <title>Comparative analysis of the genomes of Stylophora pistillata and Acropora digitifera provides evidence for extensive differences between species of corals.</title>
        <authorList>
            <person name="Voolstra C.R."/>
            <person name="Li Y."/>
            <person name="Liew Y.J."/>
            <person name="Baumgarten S."/>
            <person name="Zoccola D."/>
            <person name="Flot J.-F."/>
            <person name="Tambutte S."/>
            <person name="Allemand D."/>
            <person name="Aranda M."/>
        </authorList>
    </citation>
    <scope>NUCLEOTIDE SEQUENCE [LARGE SCALE GENOMIC DNA]</scope>
</reference>
<keyword evidence="3" id="KW-1185">Reference proteome</keyword>
<protein>
    <submittedName>
        <fullName evidence="2">Uncharacterized protein</fullName>
    </submittedName>
</protein>
<feature type="region of interest" description="Disordered" evidence="1">
    <location>
        <begin position="1"/>
        <end position="24"/>
    </location>
</feature>
<accession>A0A2B4SS43</accession>
<dbReference type="EMBL" id="LSMT01000037">
    <property type="protein sequence ID" value="PFX31352.1"/>
    <property type="molecule type" value="Genomic_DNA"/>
</dbReference>
<sequence>MKIPKICLTRQPSQQRSPRRSRDTSDFYNFDEVWTSLICTRLDQSSKEPCGSKTLVLNDLKLFSKSRYSYRKTNIAANWGRER</sequence>
<organism evidence="2 3">
    <name type="scientific">Stylophora pistillata</name>
    <name type="common">Smooth cauliflower coral</name>
    <dbReference type="NCBI Taxonomy" id="50429"/>
    <lineage>
        <taxon>Eukaryota</taxon>
        <taxon>Metazoa</taxon>
        <taxon>Cnidaria</taxon>
        <taxon>Anthozoa</taxon>
        <taxon>Hexacorallia</taxon>
        <taxon>Scleractinia</taxon>
        <taxon>Astrocoeniina</taxon>
        <taxon>Pocilloporidae</taxon>
        <taxon>Stylophora</taxon>
    </lineage>
</organism>
<evidence type="ECO:0000256" key="1">
    <source>
        <dbReference type="SAM" id="MobiDB-lite"/>
    </source>
</evidence>
<comment type="caution">
    <text evidence="2">The sequence shown here is derived from an EMBL/GenBank/DDBJ whole genome shotgun (WGS) entry which is preliminary data.</text>
</comment>
<proteinExistence type="predicted"/>
<dbReference type="AlphaFoldDB" id="A0A2B4SS43"/>
<dbReference type="Proteomes" id="UP000225706">
    <property type="component" value="Unassembled WGS sequence"/>
</dbReference>